<protein>
    <submittedName>
        <fullName evidence="1">Uncharacterized protein</fullName>
    </submittedName>
</protein>
<organism evidence="1 2">
    <name type="scientific">Gossypium davidsonii</name>
    <name type="common">Davidson's cotton</name>
    <name type="synonym">Gossypium klotzschianum subsp. davidsonii</name>
    <dbReference type="NCBI Taxonomy" id="34287"/>
    <lineage>
        <taxon>Eukaryota</taxon>
        <taxon>Viridiplantae</taxon>
        <taxon>Streptophyta</taxon>
        <taxon>Embryophyta</taxon>
        <taxon>Tracheophyta</taxon>
        <taxon>Spermatophyta</taxon>
        <taxon>Magnoliopsida</taxon>
        <taxon>eudicotyledons</taxon>
        <taxon>Gunneridae</taxon>
        <taxon>Pentapetalae</taxon>
        <taxon>rosids</taxon>
        <taxon>malvids</taxon>
        <taxon>Malvales</taxon>
        <taxon>Malvaceae</taxon>
        <taxon>Malvoideae</taxon>
        <taxon>Gossypium</taxon>
    </lineage>
</organism>
<name>A0A7J8TG44_GOSDV</name>
<reference evidence="1 2" key="1">
    <citation type="journal article" date="2019" name="Genome Biol. Evol.">
        <title>Insights into the evolution of the New World diploid cottons (Gossypium, subgenus Houzingenia) based on genome sequencing.</title>
        <authorList>
            <person name="Grover C.E."/>
            <person name="Arick M.A. 2nd"/>
            <person name="Thrash A."/>
            <person name="Conover J.L."/>
            <person name="Sanders W.S."/>
            <person name="Peterson D.G."/>
            <person name="Frelichowski J.E."/>
            <person name="Scheffler J.A."/>
            <person name="Scheffler B.E."/>
            <person name="Wendel J.F."/>
        </authorList>
    </citation>
    <scope>NUCLEOTIDE SEQUENCE [LARGE SCALE GENOMIC DNA]</scope>
    <source>
        <strain evidence="1">27</strain>
        <tissue evidence="1">Leaf</tissue>
    </source>
</reference>
<evidence type="ECO:0000313" key="2">
    <source>
        <dbReference type="Proteomes" id="UP000593561"/>
    </source>
</evidence>
<keyword evidence="2" id="KW-1185">Reference proteome</keyword>
<comment type="caution">
    <text evidence="1">The sequence shown here is derived from an EMBL/GenBank/DDBJ whole genome shotgun (WGS) entry which is preliminary data.</text>
</comment>
<evidence type="ECO:0000313" key="1">
    <source>
        <dbReference type="EMBL" id="MBA0637176.1"/>
    </source>
</evidence>
<sequence length="41" mass="4430">SIEVLFDKIISGDIVSLTNGGQLEAVLLKKLKPTLMSVKKC</sequence>
<gene>
    <name evidence="1" type="ORF">Godav_005425</name>
</gene>
<dbReference type="EMBL" id="JABFAC010247982">
    <property type="protein sequence ID" value="MBA0637176.1"/>
    <property type="molecule type" value="Genomic_DNA"/>
</dbReference>
<accession>A0A7J8TG44</accession>
<proteinExistence type="predicted"/>
<dbReference type="AlphaFoldDB" id="A0A7J8TG44"/>
<dbReference type="Proteomes" id="UP000593561">
    <property type="component" value="Unassembled WGS sequence"/>
</dbReference>
<feature type="non-terminal residue" evidence="1">
    <location>
        <position position="1"/>
    </location>
</feature>